<evidence type="ECO:0000313" key="2">
    <source>
        <dbReference type="EMBL" id="QHT97098.1"/>
    </source>
</evidence>
<name>A0A6C0IV37_9ZZZZ</name>
<dbReference type="Gene3D" id="2.150.10.10">
    <property type="entry name" value="Serralysin-like metalloprotease, C-terminal"/>
    <property type="match status" value="2"/>
</dbReference>
<sequence length="515" mass="53464">MSTNLYAKPIDSLGSLHKSVVNSMSAKRLRTNVMECNTMVTDVLTDRDGNTIVETEYILLSETASQPAPSSKQSRLWVRSDTPTRAIFTAESGLDSELEPDLATVLHISENAENLSIDNTLAIRFTQGVEVSENGASGVSTSNTEIVVGHNSQSSAVDSTVLGGSNSTNITRSVVMGYDCVVTALAPSSNSDGTVCMGMNNSTVGGPCVVVGHNIVNASNNQDQYANVLIGSDITIPSTANACICIGNSPALPPASSSHFITIGNDSTATSNATQNIIAIGHQTVVAHDDDVVIGHEAQSTSNPCVSIGHKARSFSGQSISIGYNAMCAGDYNNVAIGANTLANGLNVIAIGHNASCVGEYSMVIGANSVCEHDSCYVIGAGISSRRDNEFVTRTRRVVGPPGVILNGVTTSATIFTYPTVSGDVLHVDGCVIGQRSDATGSFLAVLERFNFRNKNGVLTKSNVMGTLSQSQSDAGTGITIAVGLSGSNIIISATRTAGSWLVCPSIRIHAAPLE</sequence>
<proteinExistence type="predicted"/>
<accession>A0A6C0IV37</accession>
<feature type="domain" description="Trimeric autotransporter adhesin YadA-like head" evidence="1">
    <location>
        <begin position="335"/>
        <end position="355"/>
    </location>
</feature>
<protein>
    <recommendedName>
        <fullName evidence="1">Trimeric autotransporter adhesin YadA-like head domain-containing protein</fullName>
    </recommendedName>
</protein>
<evidence type="ECO:0000259" key="1">
    <source>
        <dbReference type="Pfam" id="PF05658"/>
    </source>
</evidence>
<dbReference type="AlphaFoldDB" id="A0A6C0IV37"/>
<reference evidence="2" key="1">
    <citation type="journal article" date="2020" name="Nature">
        <title>Giant virus diversity and host interactions through global metagenomics.</title>
        <authorList>
            <person name="Schulz F."/>
            <person name="Roux S."/>
            <person name="Paez-Espino D."/>
            <person name="Jungbluth S."/>
            <person name="Walsh D.A."/>
            <person name="Denef V.J."/>
            <person name="McMahon K.D."/>
            <person name="Konstantinidis K.T."/>
            <person name="Eloe-Fadrosh E.A."/>
            <person name="Kyrpides N.C."/>
            <person name="Woyke T."/>
        </authorList>
    </citation>
    <scope>NUCLEOTIDE SEQUENCE</scope>
    <source>
        <strain evidence="2">GVMAG-M-3300024510-1</strain>
    </source>
</reference>
<dbReference type="EMBL" id="MN740272">
    <property type="protein sequence ID" value="QHT97098.1"/>
    <property type="molecule type" value="Genomic_DNA"/>
</dbReference>
<organism evidence="2">
    <name type="scientific">viral metagenome</name>
    <dbReference type="NCBI Taxonomy" id="1070528"/>
    <lineage>
        <taxon>unclassified sequences</taxon>
        <taxon>metagenomes</taxon>
        <taxon>organismal metagenomes</taxon>
    </lineage>
</organism>
<dbReference type="InterPro" id="IPR011049">
    <property type="entry name" value="Serralysin-like_metalloprot_C"/>
</dbReference>
<dbReference type="SUPFAM" id="SSF101967">
    <property type="entry name" value="Adhesin YadA, collagen-binding domain"/>
    <property type="match status" value="1"/>
</dbReference>
<dbReference type="InterPro" id="IPR008640">
    <property type="entry name" value="Adhesin_Head_dom"/>
</dbReference>
<dbReference type="Pfam" id="PF05658">
    <property type="entry name" value="YadA_head"/>
    <property type="match status" value="1"/>
</dbReference>
<dbReference type="GO" id="GO:0019867">
    <property type="term" value="C:outer membrane"/>
    <property type="evidence" value="ECO:0007669"/>
    <property type="project" value="InterPro"/>
</dbReference>